<dbReference type="AlphaFoldDB" id="F7EYN2"/>
<dbReference type="VEuPathDB" id="HostDB:ENSMMUG00000008687"/>
<dbReference type="GeneTree" id="ENSGT00940000155715"/>
<dbReference type="OMA" id="ELLEDEX"/>
<dbReference type="Bgee" id="ENSMMUG00000008687">
    <property type="expression patterns" value="Expressed in spleen and 22 other cell types or tissues"/>
</dbReference>
<feature type="compositionally biased region" description="Low complexity" evidence="3">
    <location>
        <begin position="315"/>
        <end position="329"/>
    </location>
</feature>
<dbReference type="GO" id="GO:0043274">
    <property type="term" value="F:phospholipase binding"/>
    <property type="evidence" value="ECO:0007669"/>
    <property type="project" value="Ensembl"/>
</dbReference>
<evidence type="ECO:0000313" key="7">
    <source>
        <dbReference type="VGNC" id="VGNC:70306"/>
    </source>
</evidence>
<dbReference type="GO" id="GO:0010628">
    <property type="term" value="P:positive regulation of gene expression"/>
    <property type="evidence" value="ECO:0007669"/>
    <property type="project" value="Ensembl"/>
</dbReference>
<feature type="compositionally biased region" description="Polar residues" evidence="3">
    <location>
        <begin position="359"/>
        <end position="373"/>
    </location>
</feature>
<dbReference type="CDD" id="cd09929">
    <property type="entry name" value="SH2_BLNK_SLP-76"/>
    <property type="match status" value="1"/>
</dbReference>
<dbReference type="Gene3D" id="3.30.505.10">
    <property type="entry name" value="SH2 domain"/>
    <property type="match status" value="1"/>
</dbReference>
<organism evidence="5 6">
    <name type="scientific">Macaca mulatta</name>
    <name type="common">Rhesus macaque</name>
    <dbReference type="NCBI Taxonomy" id="9544"/>
    <lineage>
        <taxon>Eukaryota</taxon>
        <taxon>Metazoa</taxon>
        <taxon>Chordata</taxon>
        <taxon>Craniata</taxon>
        <taxon>Vertebrata</taxon>
        <taxon>Euteleostomi</taxon>
        <taxon>Mammalia</taxon>
        <taxon>Eutheria</taxon>
        <taxon>Euarchontoglires</taxon>
        <taxon>Primates</taxon>
        <taxon>Haplorrhini</taxon>
        <taxon>Catarrhini</taxon>
        <taxon>Cercopithecidae</taxon>
        <taxon>Cercopithecinae</taxon>
        <taxon>Macaca</taxon>
    </lineage>
</organism>
<dbReference type="FunCoup" id="F7EYN2">
    <property type="interactions" value="1364"/>
</dbReference>
<evidence type="ECO:0000259" key="4">
    <source>
        <dbReference type="PROSITE" id="PS50001"/>
    </source>
</evidence>
<dbReference type="Proteomes" id="UP000006718">
    <property type="component" value="Chromosome 9"/>
</dbReference>
<dbReference type="FunFam" id="3.30.505.10:FF:000016">
    <property type="entry name" value="B-cell linker protein isoform 2"/>
    <property type="match status" value="1"/>
</dbReference>
<dbReference type="InterPro" id="IPR051751">
    <property type="entry name" value="Immunoreceptor_sig_adapters"/>
</dbReference>
<evidence type="ECO:0000256" key="2">
    <source>
        <dbReference type="PROSITE-ProRule" id="PRU00191"/>
    </source>
</evidence>
<dbReference type="InterPro" id="IPR036860">
    <property type="entry name" value="SH2_dom_sf"/>
</dbReference>
<reference evidence="6" key="1">
    <citation type="journal article" date="2007" name="Science">
        <title>Evolutionary and biomedical insights from the rhesus macaque genome.</title>
        <authorList>
            <person name="Gibbs R.A."/>
            <person name="Rogers J."/>
            <person name="Katze M.G."/>
            <person name="Bumgarner R."/>
            <person name="Weinstock G.M."/>
            <person name="Mardis E.R."/>
            <person name="Remington K.A."/>
            <person name="Strausberg R.L."/>
            <person name="Venter J.C."/>
            <person name="Wilson R.K."/>
            <person name="Batzer M.A."/>
            <person name="Bustamante C.D."/>
            <person name="Eichler E.E."/>
            <person name="Hahn M.W."/>
            <person name="Hardison R.C."/>
            <person name="Makova K.D."/>
            <person name="Miller W."/>
            <person name="Milosavljevic A."/>
            <person name="Palermo R.E."/>
            <person name="Siepel A."/>
            <person name="Sikela J.M."/>
            <person name="Attaway T."/>
            <person name="Bell S."/>
            <person name="Bernard K.E."/>
            <person name="Buhay C.J."/>
            <person name="Chandrabose M.N."/>
            <person name="Dao M."/>
            <person name="Davis C."/>
            <person name="Delehaunty K.D."/>
            <person name="Ding Y."/>
            <person name="Dinh H.H."/>
            <person name="Dugan-Rocha S."/>
            <person name="Fulton L.A."/>
            <person name="Gabisi R.A."/>
            <person name="Garner T.T."/>
            <person name="Godfrey J."/>
            <person name="Hawes A.C."/>
            <person name="Hernandez J."/>
            <person name="Hines S."/>
            <person name="Holder M."/>
            <person name="Hume J."/>
            <person name="Jhangiani S.N."/>
            <person name="Joshi V."/>
            <person name="Khan Z.M."/>
            <person name="Kirkness E.F."/>
            <person name="Cree A."/>
            <person name="Fowler R.G."/>
            <person name="Lee S."/>
            <person name="Lewis L.R."/>
            <person name="Li Z."/>
            <person name="Liu Y.-S."/>
            <person name="Moore S.M."/>
            <person name="Muzny D."/>
            <person name="Nazareth L.V."/>
            <person name="Ngo D.N."/>
            <person name="Okwuonu G.O."/>
            <person name="Pai G."/>
            <person name="Parker D."/>
            <person name="Paul H.A."/>
            <person name="Pfannkoch C."/>
            <person name="Pohl C.S."/>
            <person name="Rogers Y.-H.C."/>
            <person name="Ruiz S.J."/>
            <person name="Sabo A."/>
            <person name="Santibanez J."/>
            <person name="Schneider B.W."/>
            <person name="Smith S.M."/>
            <person name="Sodergren E."/>
            <person name="Svatek A.F."/>
            <person name="Utterback T.R."/>
            <person name="Vattathil S."/>
            <person name="Warren W."/>
            <person name="White C.S."/>
            <person name="Chinwalla A.T."/>
            <person name="Feng Y."/>
            <person name="Halpern A.L."/>
            <person name="Hillier L.W."/>
            <person name="Huang X."/>
            <person name="Minx P."/>
            <person name="Nelson J.O."/>
            <person name="Pepin K.H."/>
            <person name="Qin X."/>
            <person name="Sutton G.G."/>
            <person name="Venter E."/>
            <person name="Walenz B.P."/>
            <person name="Wallis J.W."/>
            <person name="Worley K.C."/>
            <person name="Yang S.-P."/>
            <person name="Jones S.M."/>
            <person name="Marra M.A."/>
            <person name="Rocchi M."/>
            <person name="Schein J.E."/>
            <person name="Baertsch R."/>
            <person name="Clarke L."/>
            <person name="Csuros M."/>
            <person name="Glasscock J."/>
            <person name="Harris R.A."/>
            <person name="Havlak P."/>
            <person name="Jackson A.R."/>
            <person name="Jiang H."/>
            <person name="Liu Y."/>
            <person name="Messina D.N."/>
            <person name="Shen Y."/>
            <person name="Song H.X.-Z."/>
            <person name="Wylie T."/>
            <person name="Zhang L."/>
            <person name="Birney E."/>
            <person name="Han K."/>
            <person name="Konkel M.K."/>
            <person name="Lee J."/>
            <person name="Smit A.F.A."/>
            <person name="Ullmer B."/>
            <person name="Wang H."/>
            <person name="Xing J."/>
            <person name="Burhans R."/>
            <person name="Cheng Z."/>
            <person name="Karro J.E."/>
            <person name="Ma J."/>
            <person name="Raney B."/>
            <person name="She X."/>
            <person name="Cox M.J."/>
            <person name="Demuth J.P."/>
            <person name="Dumas L.J."/>
            <person name="Han S.-G."/>
            <person name="Hopkins J."/>
            <person name="Karimpour-Fard A."/>
            <person name="Kim Y.H."/>
            <person name="Pollack J.R."/>
            <person name="Vinar T."/>
            <person name="Addo-Quaye C."/>
            <person name="Degenhardt J."/>
            <person name="Denby A."/>
            <person name="Hubisz M.J."/>
            <person name="Indap A."/>
            <person name="Kosiol C."/>
            <person name="Lahn B.T."/>
            <person name="Lawson H.A."/>
            <person name="Marklein A."/>
            <person name="Nielsen R."/>
            <person name="Vallender E.J."/>
            <person name="Clark A.G."/>
            <person name="Ferguson B."/>
            <person name="Hernandez R.D."/>
            <person name="Hirani K."/>
            <person name="Kehrer-Sawatzki H."/>
            <person name="Kolb J."/>
            <person name="Patil S."/>
            <person name="Pu L.-L."/>
            <person name="Ren Y."/>
            <person name="Smith D.G."/>
            <person name="Wheeler D.A."/>
            <person name="Schenck I."/>
            <person name="Ball E.V."/>
            <person name="Chen R."/>
            <person name="Cooper D.N."/>
            <person name="Giardine B."/>
            <person name="Hsu F."/>
            <person name="Kent W.J."/>
            <person name="Lesk A."/>
            <person name="Nelson D.L."/>
            <person name="O'brien W.E."/>
            <person name="Pruefer K."/>
            <person name="Stenson P.D."/>
            <person name="Wallace J.C."/>
            <person name="Ke H."/>
            <person name="Liu X.-M."/>
            <person name="Wang P."/>
            <person name="Xiang A.P."/>
            <person name="Yang F."/>
            <person name="Barber G.P."/>
            <person name="Haussler D."/>
            <person name="Karolchik D."/>
            <person name="Kern A.D."/>
            <person name="Kuhn R.M."/>
            <person name="Smith K.E."/>
            <person name="Zwieg A.S."/>
        </authorList>
    </citation>
    <scope>NUCLEOTIDE SEQUENCE [LARGE SCALE GENOMIC DNA]</scope>
    <source>
        <strain evidence="6">17573</strain>
    </source>
</reference>
<dbReference type="Ensembl" id="ENSMMUT00000012144.4">
    <property type="protein sequence ID" value="ENSMMUP00000011392.4"/>
    <property type="gene ID" value="ENSMMUG00000008687.4"/>
</dbReference>
<accession>F7EYN2</accession>
<dbReference type="GO" id="GO:0035556">
    <property type="term" value="P:intracellular signal transduction"/>
    <property type="evidence" value="ECO:0007669"/>
    <property type="project" value="Ensembl"/>
</dbReference>
<dbReference type="GO" id="GO:0005886">
    <property type="term" value="C:plasma membrane"/>
    <property type="evidence" value="ECO:0007669"/>
    <property type="project" value="Ensembl"/>
</dbReference>
<dbReference type="InterPro" id="IPR000980">
    <property type="entry name" value="SH2"/>
</dbReference>
<dbReference type="GO" id="GO:0050853">
    <property type="term" value="P:B cell receptor signaling pathway"/>
    <property type="evidence" value="ECO:0007669"/>
    <property type="project" value="Ensembl"/>
</dbReference>
<evidence type="ECO:0000256" key="1">
    <source>
        <dbReference type="ARBA" id="ARBA00022999"/>
    </source>
</evidence>
<dbReference type="SMART" id="SM00252">
    <property type="entry name" value="SH2"/>
    <property type="match status" value="1"/>
</dbReference>
<dbReference type="SMR" id="F7EYN2"/>
<dbReference type="InParanoid" id="F7EYN2"/>
<dbReference type="GO" id="GO:0008289">
    <property type="term" value="F:lipid binding"/>
    <property type="evidence" value="ECO:0007669"/>
    <property type="project" value="Ensembl"/>
</dbReference>
<dbReference type="Pfam" id="PF00017">
    <property type="entry name" value="SH2"/>
    <property type="match status" value="1"/>
</dbReference>
<reference evidence="5" key="3">
    <citation type="submission" date="2025-08" db="UniProtKB">
        <authorList>
            <consortium name="Ensembl"/>
        </authorList>
    </citation>
    <scope>IDENTIFICATION</scope>
    <source>
        <strain evidence="5">17573</strain>
    </source>
</reference>
<feature type="compositionally biased region" description="Acidic residues" evidence="3">
    <location>
        <begin position="160"/>
        <end position="177"/>
    </location>
</feature>
<protein>
    <submittedName>
        <fullName evidence="5">B cell linker</fullName>
    </submittedName>
</protein>
<dbReference type="STRING" id="9544.ENSMMUP00000011392"/>
<dbReference type="PANTHER" id="PTHR14098:SF3">
    <property type="entry name" value="B-CELL LINKER PROTEIN"/>
    <property type="match status" value="1"/>
</dbReference>
<dbReference type="HOGENOM" id="CLU_043673_0_0_1"/>
<dbReference type="GO" id="GO:0140693">
    <property type="term" value="F:molecular condensate scaffold activity"/>
    <property type="evidence" value="ECO:0007669"/>
    <property type="project" value="Ensembl"/>
</dbReference>
<dbReference type="GO" id="GO:0042169">
    <property type="term" value="F:SH2 domain binding"/>
    <property type="evidence" value="ECO:0007669"/>
    <property type="project" value="Ensembl"/>
</dbReference>
<proteinExistence type="predicted"/>
<feature type="compositionally biased region" description="Acidic residues" evidence="3">
    <location>
        <begin position="276"/>
        <end position="290"/>
    </location>
</feature>
<reference evidence="5" key="2">
    <citation type="submission" date="2019-01" db="EMBL/GenBank/DDBJ databases">
        <authorList>
            <person name="Graves T."/>
            <person name="Eichler E.E."/>
            <person name="Wilson R.K."/>
        </authorList>
    </citation>
    <scope>NUCLEOTIDE SEQUENCE [LARGE SCALE GENOMIC DNA]</scope>
    <source>
        <strain evidence="5">17573</strain>
    </source>
</reference>
<feature type="domain" description="SH2" evidence="4">
    <location>
        <begin position="449"/>
        <end position="556"/>
    </location>
</feature>
<dbReference type="PROSITE" id="PS50001">
    <property type="entry name" value="SH2"/>
    <property type="match status" value="1"/>
</dbReference>
<dbReference type="eggNOG" id="ENOG502QUXR">
    <property type="taxonomic scope" value="Eukaryota"/>
</dbReference>
<dbReference type="VGNC" id="VGNC:70306">
    <property type="gene designation" value="BLNK"/>
</dbReference>
<evidence type="ECO:0000256" key="3">
    <source>
        <dbReference type="SAM" id="MobiDB-lite"/>
    </source>
</evidence>
<dbReference type="GO" id="GO:1990782">
    <property type="term" value="F:protein tyrosine kinase binding"/>
    <property type="evidence" value="ECO:0007669"/>
    <property type="project" value="Ensembl"/>
</dbReference>
<keyword evidence="6" id="KW-1185">Reference proteome</keyword>
<dbReference type="GO" id="GO:0005829">
    <property type="term" value="C:cytosol"/>
    <property type="evidence" value="ECO:0007669"/>
    <property type="project" value="Ensembl"/>
</dbReference>
<name>F7EYN2_MACMU</name>
<dbReference type="ExpressionAtlas" id="F7EYN2">
    <property type="expression patterns" value="baseline"/>
</dbReference>
<evidence type="ECO:0000313" key="5">
    <source>
        <dbReference type="Ensembl" id="ENSMMUP00000011392.4"/>
    </source>
</evidence>
<reference evidence="5" key="4">
    <citation type="submission" date="2025-09" db="UniProtKB">
        <authorList>
            <consortium name="Ensembl"/>
        </authorList>
    </citation>
    <scope>IDENTIFICATION</scope>
    <source>
        <strain evidence="5">17573</strain>
    </source>
</reference>
<dbReference type="PANTHER" id="PTHR14098">
    <property type="entry name" value="SH2 DOMAIN CONTAINING PROTEIN"/>
    <property type="match status" value="1"/>
</dbReference>
<evidence type="ECO:0000313" key="6">
    <source>
        <dbReference type="Proteomes" id="UP000006718"/>
    </source>
</evidence>
<feature type="compositionally biased region" description="Basic and acidic residues" evidence="3">
    <location>
        <begin position="374"/>
        <end position="392"/>
    </location>
</feature>
<feature type="region of interest" description="Disordered" evidence="3">
    <location>
        <begin position="142"/>
        <end position="404"/>
    </location>
</feature>
<dbReference type="SUPFAM" id="SSF55550">
    <property type="entry name" value="SH2 domain"/>
    <property type="match status" value="1"/>
</dbReference>
<keyword evidence="1 2" id="KW-0727">SH2 domain</keyword>
<gene>
    <name evidence="5 7" type="primary">BLNK</name>
</gene>
<dbReference type="GO" id="GO:0035591">
    <property type="term" value="F:signaling adaptor activity"/>
    <property type="evidence" value="ECO:0007669"/>
    <property type="project" value="Ensembl"/>
</dbReference>
<sequence length="559" mass="62115">MFSDLLISTKLKKKKNFLQIISSVKSSPVFNINYWKSVFVKYVISWTTLVIWPKYLRAAALPPCPLGHGRALCPSTPSFLNLFILLRAWGCSQPADTFLWILSMDSSPCARSARRSSLGQLQKMVHDIKNNEGGIMNKIKKLKVKAPPSVPRRDYASESPADEEEQWSDDFDSDYENPDEHSDSEMYVMPAEENADDSYEPPPVEQETRPVHPALPFARGEYVDNRSSQRHSPPFSKTLPSKPSWPSEKARLTSTLPALTALQKPRVPPKPKGLLEDEADYVVPVEDNDENYIHPTESSSPPPERAPMVNRSTKPNSSTPASPPGTASGRNSGAWETKSPSPAAPSPLPRAGKKPMTPLKTTPVASQQNTSSVCEEKPIPAERHRGSSHRQEAVQSPVFPPAQKQLHQKPIPLPRFTEGGNPTVDGPVPSFSSNSTISEQEAGVLCKPWYAGDCDRKSAEEALHRSNKDGSFLIRKSSGHDSKQPYTLVVFFNKRVYNIPVRFIEATKQYALGRKKNGEEYFGSVAEIIKNHQHSPLVLIDSQNNTKDSTRLKYAVKVS</sequence>